<dbReference type="OrthoDB" id="9794018at2"/>
<feature type="region of interest" description="Disordered" evidence="1">
    <location>
        <begin position="310"/>
        <end position="336"/>
    </location>
</feature>
<gene>
    <name evidence="2" type="ORF">CP967_08365</name>
</gene>
<dbReference type="Gene3D" id="3.40.50.620">
    <property type="entry name" value="HUPs"/>
    <property type="match status" value="1"/>
</dbReference>
<protein>
    <recommendedName>
        <fullName evidence="4">Phosphoadenosine phosphosulphate reductase domain-containing protein</fullName>
    </recommendedName>
</protein>
<accession>A0A5J6F6M9</accession>
<dbReference type="SUPFAM" id="SSF52402">
    <property type="entry name" value="Adenine nucleotide alpha hydrolases-like"/>
    <property type="match status" value="1"/>
</dbReference>
<evidence type="ECO:0000256" key="1">
    <source>
        <dbReference type="SAM" id="MobiDB-lite"/>
    </source>
</evidence>
<dbReference type="Proteomes" id="UP000326178">
    <property type="component" value="Chromosome"/>
</dbReference>
<dbReference type="AlphaFoldDB" id="A0A5J6F6M9"/>
<sequence>MTARTKKKQEVLEMFPGMPDLLPKAPPKAVSGEHVARTLDEAIARSHEILDQALAEHTIVVTISLFSGGNDSVIASHLLRGRVNAIAHVNTGTGIPATTTHVRDVTAAWNLPLHELHPRDSYEDLVLGRVIARTGPNAGKRQVWKGFPGPAGHRVMYRRLKDEPLMRLRAQLLDSRPRSAKVAYLGGMRWAETQRRFRNAEAIDVQGRLVWVSPLVHWTDAHMREYRARHRCQQDHEHANHRLCTPDALPLNEVTEHLHMSGECLCGAYAKPGELDEIEFFYPETAARLRALEEQAEQAGLLACRWGRKPPTGTASESGPAGRLCSSCPGTSASGDDSDTLLDAWRDAGLITTQQHANFLRPGDAA</sequence>
<reference evidence="2 3" key="1">
    <citation type="submission" date="2017-09" db="EMBL/GenBank/DDBJ databases">
        <authorList>
            <person name="Lee N."/>
            <person name="Cho B.-K."/>
        </authorList>
    </citation>
    <scope>NUCLEOTIDE SEQUENCE [LARGE SCALE GENOMIC DNA]</scope>
    <source>
        <strain evidence="2 3">ATCC 12769</strain>
    </source>
</reference>
<evidence type="ECO:0000313" key="3">
    <source>
        <dbReference type="Proteomes" id="UP000326178"/>
    </source>
</evidence>
<organism evidence="2 3">
    <name type="scientific">Streptomyces nitrosporeus</name>
    <dbReference type="NCBI Taxonomy" id="28894"/>
    <lineage>
        <taxon>Bacteria</taxon>
        <taxon>Bacillati</taxon>
        <taxon>Actinomycetota</taxon>
        <taxon>Actinomycetes</taxon>
        <taxon>Kitasatosporales</taxon>
        <taxon>Streptomycetaceae</taxon>
        <taxon>Streptomyces</taxon>
    </lineage>
</organism>
<dbReference type="InterPro" id="IPR014729">
    <property type="entry name" value="Rossmann-like_a/b/a_fold"/>
</dbReference>
<keyword evidence="3" id="KW-1185">Reference proteome</keyword>
<dbReference type="RefSeq" id="WP_150487346.1">
    <property type="nucleotide sequence ID" value="NZ_CP023702.1"/>
</dbReference>
<evidence type="ECO:0000313" key="2">
    <source>
        <dbReference type="EMBL" id="QEU71979.1"/>
    </source>
</evidence>
<dbReference type="EMBL" id="CP023702">
    <property type="protein sequence ID" value="QEU71979.1"/>
    <property type="molecule type" value="Genomic_DNA"/>
</dbReference>
<name>A0A5J6F6M9_9ACTN</name>
<dbReference type="KEGG" id="snk:CP967_08365"/>
<evidence type="ECO:0008006" key="4">
    <source>
        <dbReference type="Google" id="ProtNLM"/>
    </source>
</evidence>
<proteinExistence type="predicted"/>